<evidence type="ECO:0000256" key="2">
    <source>
        <dbReference type="ARBA" id="ARBA00023125"/>
    </source>
</evidence>
<keyword evidence="7" id="KW-1185">Reference proteome</keyword>
<feature type="domain" description="IclR-ED" evidence="5">
    <location>
        <begin position="78"/>
        <end position="256"/>
    </location>
</feature>
<keyword evidence="3" id="KW-0804">Transcription</keyword>
<dbReference type="SUPFAM" id="SSF55781">
    <property type="entry name" value="GAF domain-like"/>
    <property type="match status" value="1"/>
</dbReference>
<dbReference type="InterPro" id="IPR014757">
    <property type="entry name" value="Tscrpt_reg_IclR_C"/>
</dbReference>
<dbReference type="InterPro" id="IPR036388">
    <property type="entry name" value="WH-like_DNA-bd_sf"/>
</dbReference>
<dbReference type="Gene3D" id="1.10.10.10">
    <property type="entry name" value="Winged helix-like DNA-binding domain superfamily/Winged helix DNA-binding domain"/>
    <property type="match status" value="1"/>
</dbReference>
<reference evidence="6 7" key="1">
    <citation type="submission" date="2021-03" db="EMBL/GenBank/DDBJ databases">
        <title>Sequencing the genomes of 1000 actinobacteria strains.</title>
        <authorList>
            <person name="Klenk H.-P."/>
        </authorList>
    </citation>
    <scope>NUCLEOTIDE SEQUENCE [LARGE SCALE GENOMIC DNA]</scope>
    <source>
        <strain evidence="6 7">DSM 18824</strain>
    </source>
</reference>
<dbReference type="InterPro" id="IPR036390">
    <property type="entry name" value="WH_DNA-bd_sf"/>
</dbReference>
<dbReference type="InterPro" id="IPR029016">
    <property type="entry name" value="GAF-like_dom_sf"/>
</dbReference>
<name>A0ABS4UIF7_9ACTN</name>
<evidence type="ECO:0000256" key="3">
    <source>
        <dbReference type="ARBA" id="ARBA00023163"/>
    </source>
</evidence>
<dbReference type="Pfam" id="PF01614">
    <property type="entry name" value="IclR_C"/>
    <property type="match status" value="1"/>
</dbReference>
<evidence type="ECO:0000259" key="5">
    <source>
        <dbReference type="PROSITE" id="PS51078"/>
    </source>
</evidence>
<dbReference type="InterPro" id="IPR005471">
    <property type="entry name" value="Tscrpt_reg_IclR_N"/>
</dbReference>
<dbReference type="EMBL" id="JAGINT010000001">
    <property type="protein sequence ID" value="MBP2351441.1"/>
    <property type="molecule type" value="Genomic_DNA"/>
</dbReference>
<accession>A0ABS4UIF7</accession>
<proteinExistence type="predicted"/>
<dbReference type="GO" id="GO:0003677">
    <property type="term" value="F:DNA binding"/>
    <property type="evidence" value="ECO:0007669"/>
    <property type="project" value="UniProtKB-KW"/>
</dbReference>
<protein>
    <submittedName>
        <fullName evidence="6">DNA-binding IclR family transcriptional regulator</fullName>
    </submittedName>
</protein>
<dbReference type="RefSeq" id="WP_209694340.1">
    <property type="nucleotide sequence ID" value="NZ_BAAAVU010000042.1"/>
</dbReference>
<keyword evidence="2 6" id="KW-0238">DNA-binding</keyword>
<sequence>MGSVLERFEVTEGVVSSVAKAARLLRALARSSGEAGVTELAVAAGLPKSTAHRVLAELIQEEMVAHNGSRYRLGAGWYALQMSRSTSMWGDLLDIARRPLEDVFEATGANVHLAVLEAGQVLYLEKLTARGGTRIPTRVGARMPATCTAIGKALLAFSDVSVVRSVLSHDLPRPSARSIVAPRLLLDQLAEVRRAGYSQDLEEAQPGLFCVAAPVVLEGRSVAAVSLARIGSSAHLMSDRNHVRRAAVQIANALSAPY</sequence>
<dbReference type="SMART" id="SM00346">
    <property type="entry name" value="HTH_ICLR"/>
    <property type="match status" value="1"/>
</dbReference>
<evidence type="ECO:0000256" key="1">
    <source>
        <dbReference type="ARBA" id="ARBA00023015"/>
    </source>
</evidence>
<dbReference type="PROSITE" id="PS51077">
    <property type="entry name" value="HTH_ICLR"/>
    <property type="match status" value="1"/>
</dbReference>
<dbReference type="Pfam" id="PF09339">
    <property type="entry name" value="HTH_IclR"/>
    <property type="match status" value="1"/>
</dbReference>
<dbReference type="PANTHER" id="PTHR30136:SF24">
    <property type="entry name" value="HTH-TYPE TRANSCRIPTIONAL REPRESSOR ALLR"/>
    <property type="match status" value="1"/>
</dbReference>
<dbReference type="SUPFAM" id="SSF46785">
    <property type="entry name" value="Winged helix' DNA-binding domain"/>
    <property type="match status" value="1"/>
</dbReference>
<dbReference type="PANTHER" id="PTHR30136">
    <property type="entry name" value="HELIX-TURN-HELIX TRANSCRIPTIONAL REGULATOR, ICLR FAMILY"/>
    <property type="match status" value="1"/>
</dbReference>
<dbReference type="Gene3D" id="3.30.450.40">
    <property type="match status" value="1"/>
</dbReference>
<evidence type="ECO:0000259" key="4">
    <source>
        <dbReference type="PROSITE" id="PS51077"/>
    </source>
</evidence>
<evidence type="ECO:0000313" key="6">
    <source>
        <dbReference type="EMBL" id="MBP2351441.1"/>
    </source>
</evidence>
<gene>
    <name evidence="6" type="ORF">JOF29_002524</name>
</gene>
<feature type="domain" description="HTH iclR-type" evidence="4">
    <location>
        <begin position="15"/>
        <end position="75"/>
    </location>
</feature>
<comment type="caution">
    <text evidence="6">The sequence shown here is derived from an EMBL/GenBank/DDBJ whole genome shotgun (WGS) entry which is preliminary data.</text>
</comment>
<organism evidence="6 7">
    <name type="scientific">Kribbella aluminosa</name>
    <dbReference type="NCBI Taxonomy" id="416017"/>
    <lineage>
        <taxon>Bacteria</taxon>
        <taxon>Bacillati</taxon>
        <taxon>Actinomycetota</taxon>
        <taxon>Actinomycetes</taxon>
        <taxon>Propionibacteriales</taxon>
        <taxon>Kribbellaceae</taxon>
        <taxon>Kribbella</taxon>
    </lineage>
</organism>
<keyword evidence="1" id="KW-0805">Transcription regulation</keyword>
<dbReference type="PROSITE" id="PS51078">
    <property type="entry name" value="ICLR_ED"/>
    <property type="match status" value="1"/>
</dbReference>
<evidence type="ECO:0000313" key="7">
    <source>
        <dbReference type="Proteomes" id="UP000755585"/>
    </source>
</evidence>
<dbReference type="Proteomes" id="UP000755585">
    <property type="component" value="Unassembled WGS sequence"/>
</dbReference>
<dbReference type="InterPro" id="IPR050707">
    <property type="entry name" value="HTH_MetabolicPath_Reg"/>
</dbReference>